<dbReference type="InterPro" id="IPR036390">
    <property type="entry name" value="WH_DNA-bd_sf"/>
</dbReference>
<name>A0ABU3NZZ8_9FIRM</name>
<evidence type="ECO:0000259" key="4">
    <source>
        <dbReference type="PROSITE" id="PS50995"/>
    </source>
</evidence>
<dbReference type="PROSITE" id="PS01117">
    <property type="entry name" value="HTH_MARR_1"/>
    <property type="match status" value="1"/>
</dbReference>
<dbReference type="SMART" id="SM00347">
    <property type="entry name" value="HTH_MARR"/>
    <property type="match status" value="1"/>
</dbReference>
<dbReference type="InterPro" id="IPR036388">
    <property type="entry name" value="WH-like_DNA-bd_sf"/>
</dbReference>
<protein>
    <submittedName>
        <fullName evidence="5">MarR family transcriptional regulator</fullName>
    </submittedName>
</protein>
<gene>
    <name evidence="5" type="ORF">Q4T40_12110</name>
</gene>
<dbReference type="SUPFAM" id="SSF46785">
    <property type="entry name" value="Winged helix' DNA-binding domain"/>
    <property type="match status" value="1"/>
</dbReference>
<dbReference type="EMBL" id="JAUOZS010000001">
    <property type="protein sequence ID" value="MDT8901990.1"/>
    <property type="molecule type" value="Genomic_DNA"/>
</dbReference>
<organism evidence="5 6">
    <name type="scientific">Anaeroselena agilis</name>
    <dbReference type="NCBI Taxonomy" id="3063788"/>
    <lineage>
        <taxon>Bacteria</taxon>
        <taxon>Bacillati</taxon>
        <taxon>Bacillota</taxon>
        <taxon>Negativicutes</taxon>
        <taxon>Acetonemataceae</taxon>
        <taxon>Anaeroselena</taxon>
    </lineage>
</organism>
<dbReference type="InterPro" id="IPR000835">
    <property type="entry name" value="HTH_MarR-typ"/>
</dbReference>
<dbReference type="PRINTS" id="PR00598">
    <property type="entry name" value="HTHMARR"/>
</dbReference>
<reference evidence="5 6" key="1">
    <citation type="submission" date="2023-07" db="EMBL/GenBank/DDBJ databases">
        <title>The novel representative of Negativicutes class, Anaeroselena agilis gen. nov. sp. nov.</title>
        <authorList>
            <person name="Prokofeva M.I."/>
            <person name="Elcheninov A.G."/>
            <person name="Klyukina A."/>
            <person name="Kublanov I.V."/>
            <person name="Frolov E.N."/>
            <person name="Podosokorskaya O.A."/>
        </authorList>
    </citation>
    <scope>NUCLEOTIDE SEQUENCE [LARGE SCALE GENOMIC DNA]</scope>
    <source>
        <strain evidence="5 6">4137-cl</strain>
    </source>
</reference>
<sequence>MLDIFDSTCVLLAKAEQKHYLFTKKLLNEKSLGITPGQMMLLYTLYKGDGIAITELGKKIFLDNSTLTGLIDRLEKLELVYRAATPEDRRCYNIFLTDKARALETNICKTMAHVEETMTGGCSPAEIAAFRKVLERIFATL</sequence>
<dbReference type="Proteomes" id="UP001254848">
    <property type="component" value="Unassembled WGS sequence"/>
</dbReference>
<keyword evidence="1" id="KW-0805">Transcription regulation</keyword>
<dbReference type="PROSITE" id="PS50995">
    <property type="entry name" value="HTH_MARR_2"/>
    <property type="match status" value="1"/>
</dbReference>
<comment type="caution">
    <text evidence="5">The sequence shown here is derived from an EMBL/GenBank/DDBJ whole genome shotgun (WGS) entry which is preliminary data.</text>
</comment>
<proteinExistence type="predicted"/>
<evidence type="ECO:0000313" key="5">
    <source>
        <dbReference type="EMBL" id="MDT8901990.1"/>
    </source>
</evidence>
<evidence type="ECO:0000313" key="6">
    <source>
        <dbReference type="Proteomes" id="UP001254848"/>
    </source>
</evidence>
<evidence type="ECO:0000256" key="3">
    <source>
        <dbReference type="ARBA" id="ARBA00023163"/>
    </source>
</evidence>
<dbReference type="PANTHER" id="PTHR42756">
    <property type="entry name" value="TRANSCRIPTIONAL REGULATOR, MARR"/>
    <property type="match status" value="1"/>
</dbReference>
<dbReference type="Gene3D" id="1.10.10.10">
    <property type="entry name" value="Winged helix-like DNA-binding domain superfamily/Winged helix DNA-binding domain"/>
    <property type="match status" value="1"/>
</dbReference>
<feature type="domain" description="HTH marR-type" evidence="4">
    <location>
        <begin position="1"/>
        <end position="139"/>
    </location>
</feature>
<dbReference type="Pfam" id="PF01047">
    <property type="entry name" value="MarR"/>
    <property type="match status" value="1"/>
</dbReference>
<dbReference type="RefSeq" id="WP_413780483.1">
    <property type="nucleotide sequence ID" value="NZ_JAUOZS010000001.1"/>
</dbReference>
<evidence type="ECO:0000256" key="2">
    <source>
        <dbReference type="ARBA" id="ARBA00023125"/>
    </source>
</evidence>
<keyword evidence="3" id="KW-0804">Transcription</keyword>
<dbReference type="PANTHER" id="PTHR42756:SF1">
    <property type="entry name" value="TRANSCRIPTIONAL REPRESSOR OF EMRAB OPERON"/>
    <property type="match status" value="1"/>
</dbReference>
<keyword evidence="6" id="KW-1185">Reference proteome</keyword>
<dbReference type="InterPro" id="IPR023187">
    <property type="entry name" value="Tscrpt_reg_MarR-type_CS"/>
</dbReference>
<accession>A0ABU3NZZ8</accession>
<keyword evidence="2" id="KW-0238">DNA-binding</keyword>
<evidence type="ECO:0000256" key="1">
    <source>
        <dbReference type="ARBA" id="ARBA00023015"/>
    </source>
</evidence>